<feature type="transmembrane region" description="Helical" evidence="6">
    <location>
        <begin position="325"/>
        <end position="348"/>
    </location>
</feature>
<dbReference type="CDD" id="cd17473">
    <property type="entry name" value="MFS_arabinose_efflux_permease_like"/>
    <property type="match status" value="1"/>
</dbReference>
<feature type="transmembrane region" description="Helical" evidence="6">
    <location>
        <begin position="301"/>
        <end position="319"/>
    </location>
</feature>
<evidence type="ECO:0000313" key="9">
    <source>
        <dbReference type="Proteomes" id="UP001501095"/>
    </source>
</evidence>
<dbReference type="PROSITE" id="PS50850">
    <property type="entry name" value="MFS"/>
    <property type="match status" value="1"/>
</dbReference>
<accession>A0ABN3P3S9</accession>
<feature type="transmembrane region" description="Helical" evidence="6">
    <location>
        <begin position="387"/>
        <end position="409"/>
    </location>
</feature>
<feature type="transmembrane region" description="Helical" evidence="6">
    <location>
        <begin position="272"/>
        <end position="294"/>
    </location>
</feature>
<name>A0ABN3P3S9_9ACTN</name>
<comment type="caution">
    <text evidence="8">The sequence shown here is derived from an EMBL/GenBank/DDBJ whole genome shotgun (WGS) entry which is preliminary data.</text>
</comment>
<feature type="transmembrane region" description="Helical" evidence="6">
    <location>
        <begin position="124"/>
        <end position="146"/>
    </location>
</feature>
<evidence type="ECO:0000256" key="4">
    <source>
        <dbReference type="ARBA" id="ARBA00022989"/>
    </source>
</evidence>
<comment type="subcellular location">
    <subcellularLocation>
        <location evidence="1">Cell membrane</location>
        <topology evidence="1">Multi-pass membrane protein</topology>
    </subcellularLocation>
</comment>
<dbReference type="Gene3D" id="1.20.1250.20">
    <property type="entry name" value="MFS general substrate transporter like domains"/>
    <property type="match status" value="1"/>
</dbReference>
<keyword evidence="5 6" id="KW-0472">Membrane</keyword>
<sequence>MPGSVPPPPRAVVDATAPSAVAVSGPAHLLRVTLLMAGSCLPILGAVLIAPVLPKMQDHFASVPGAKALVPLALTVPALALALLAPFAGVIVDRVGRKRLLVVATLLYAVFGTAPLWLDSLGGIIASRALVGVAEAAIMTACTTLIGDYYSGRQRVKYLALQTMCASASATVFFVLGGAAGSAGWRMPFWVYTVSLVLAPLMATALPDPAARADGDEVPAAAPAEAEARRSFPWRQSAGICALTFFGAMVFYTVPVEMSYLLDDLGVENTGVIGLATAIASAATVGGAVTFARLKRSPDPMLPVVLAVCAVGFGVMFLAGNAPLLVIGAIVNCVGTGMLLPALLTSAMSRLSFEDRGRGTGLWTAAFFGGEFLCPLVLLAGEAAVGSLAGAVGALGLAAALVATGLWAARHRTGAVDPRPLAEHLA</sequence>
<keyword evidence="9" id="KW-1185">Reference proteome</keyword>
<feature type="transmembrane region" description="Helical" evidence="6">
    <location>
        <begin position="158"/>
        <end position="183"/>
    </location>
</feature>
<dbReference type="InterPro" id="IPR020846">
    <property type="entry name" value="MFS_dom"/>
</dbReference>
<dbReference type="Pfam" id="PF07690">
    <property type="entry name" value="MFS_1"/>
    <property type="match status" value="1"/>
</dbReference>
<feature type="transmembrane region" description="Helical" evidence="6">
    <location>
        <begin position="238"/>
        <end position="260"/>
    </location>
</feature>
<feature type="transmembrane region" description="Helical" evidence="6">
    <location>
        <begin position="68"/>
        <end position="88"/>
    </location>
</feature>
<evidence type="ECO:0000313" key="8">
    <source>
        <dbReference type="EMBL" id="GAA2557909.1"/>
    </source>
</evidence>
<reference evidence="8 9" key="1">
    <citation type="journal article" date="2019" name="Int. J. Syst. Evol. Microbiol.">
        <title>The Global Catalogue of Microorganisms (GCM) 10K type strain sequencing project: providing services to taxonomists for standard genome sequencing and annotation.</title>
        <authorList>
            <consortium name="The Broad Institute Genomics Platform"/>
            <consortium name="The Broad Institute Genome Sequencing Center for Infectious Disease"/>
            <person name="Wu L."/>
            <person name="Ma J."/>
        </authorList>
    </citation>
    <scope>NUCLEOTIDE SEQUENCE [LARGE SCALE GENOMIC DNA]</scope>
    <source>
        <strain evidence="8 9">JCM 6924</strain>
    </source>
</reference>
<evidence type="ECO:0000256" key="5">
    <source>
        <dbReference type="ARBA" id="ARBA00023136"/>
    </source>
</evidence>
<feature type="transmembrane region" description="Helical" evidence="6">
    <location>
        <begin position="32"/>
        <end position="53"/>
    </location>
</feature>
<proteinExistence type="predicted"/>
<evidence type="ECO:0000256" key="1">
    <source>
        <dbReference type="ARBA" id="ARBA00004651"/>
    </source>
</evidence>
<evidence type="ECO:0000256" key="2">
    <source>
        <dbReference type="ARBA" id="ARBA00022475"/>
    </source>
</evidence>
<keyword evidence="3 6" id="KW-0812">Transmembrane</keyword>
<dbReference type="PANTHER" id="PTHR43124">
    <property type="entry name" value="PURINE EFFLUX PUMP PBUE"/>
    <property type="match status" value="1"/>
</dbReference>
<feature type="transmembrane region" description="Helical" evidence="6">
    <location>
        <begin position="360"/>
        <end position="381"/>
    </location>
</feature>
<dbReference type="PANTHER" id="PTHR43124:SF3">
    <property type="entry name" value="CHLORAMPHENICOL EFFLUX PUMP RV0191"/>
    <property type="match status" value="1"/>
</dbReference>
<feature type="transmembrane region" description="Helical" evidence="6">
    <location>
        <begin position="189"/>
        <end position="206"/>
    </location>
</feature>
<feature type="domain" description="Major facilitator superfamily (MFS) profile" evidence="7">
    <location>
        <begin position="31"/>
        <end position="411"/>
    </location>
</feature>
<dbReference type="RefSeq" id="WP_344543821.1">
    <property type="nucleotide sequence ID" value="NZ_BAAATM010000027.1"/>
</dbReference>
<evidence type="ECO:0000256" key="6">
    <source>
        <dbReference type="SAM" id="Phobius"/>
    </source>
</evidence>
<gene>
    <name evidence="8" type="ORF">GCM10010423_69530</name>
</gene>
<dbReference type="InterPro" id="IPR036259">
    <property type="entry name" value="MFS_trans_sf"/>
</dbReference>
<dbReference type="EMBL" id="BAAATM010000027">
    <property type="protein sequence ID" value="GAA2557909.1"/>
    <property type="molecule type" value="Genomic_DNA"/>
</dbReference>
<dbReference type="SUPFAM" id="SSF103473">
    <property type="entry name" value="MFS general substrate transporter"/>
    <property type="match status" value="1"/>
</dbReference>
<dbReference type="InterPro" id="IPR011701">
    <property type="entry name" value="MFS"/>
</dbReference>
<evidence type="ECO:0000259" key="7">
    <source>
        <dbReference type="PROSITE" id="PS50850"/>
    </source>
</evidence>
<evidence type="ECO:0000256" key="3">
    <source>
        <dbReference type="ARBA" id="ARBA00022692"/>
    </source>
</evidence>
<keyword evidence="4 6" id="KW-1133">Transmembrane helix</keyword>
<organism evidence="8 9">
    <name type="scientific">Streptomyces levis</name>
    <dbReference type="NCBI Taxonomy" id="285566"/>
    <lineage>
        <taxon>Bacteria</taxon>
        <taxon>Bacillati</taxon>
        <taxon>Actinomycetota</taxon>
        <taxon>Actinomycetes</taxon>
        <taxon>Kitasatosporales</taxon>
        <taxon>Streptomycetaceae</taxon>
        <taxon>Streptomyces</taxon>
    </lineage>
</organism>
<keyword evidence="2" id="KW-1003">Cell membrane</keyword>
<feature type="transmembrane region" description="Helical" evidence="6">
    <location>
        <begin position="100"/>
        <end position="118"/>
    </location>
</feature>
<protein>
    <submittedName>
        <fullName evidence="8">MFS transporter</fullName>
    </submittedName>
</protein>
<dbReference type="Proteomes" id="UP001501095">
    <property type="component" value="Unassembled WGS sequence"/>
</dbReference>
<dbReference type="PROSITE" id="PS00216">
    <property type="entry name" value="SUGAR_TRANSPORT_1"/>
    <property type="match status" value="1"/>
</dbReference>
<dbReference type="InterPro" id="IPR050189">
    <property type="entry name" value="MFS_Efflux_Transporters"/>
</dbReference>
<dbReference type="InterPro" id="IPR005829">
    <property type="entry name" value="Sugar_transporter_CS"/>
</dbReference>